<sequence>MSKFDWTKEKTKFLISLLEGLPHLWDVSQAEYKNRSKRAAAIEQLAEHFSTDSGEIGRKLHNLRTQFNNELRKTRKRKSGQGSSEVYTSKWEFFEVWKYSALKF</sequence>
<organism evidence="2 3">
    <name type="scientific">Ooceraea biroi</name>
    <name type="common">Clonal raider ant</name>
    <name type="synonym">Cerapachys biroi</name>
    <dbReference type="NCBI Taxonomy" id="2015173"/>
    <lineage>
        <taxon>Eukaryota</taxon>
        <taxon>Metazoa</taxon>
        <taxon>Ecdysozoa</taxon>
        <taxon>Arthropoda</taxon>
        <taxon>Hexapoda</taxon>
        <taxon>Insecta</taxon>
        <taxon>Pterygota</taxon>
        <taxon>Neoptera</taxon>
        <taxon>Endopterygota</taxon>
        <taxon>Hymenoptera</taxon>
        <taxon>Apocrita</taxon>
        <taxon>Aculeata</taxon>
        <taxon>Formicoidea</taxon>
        <taxon>Formicidae</taxon>
        <taxon>Dorylinae</taxon>
        <taxon>Ooceraea</taxon>
    </lineage>
</organism>
<dbReference type="EMBL" id="KK107332">
    <property type="protein sequence ID" value="EZA52488.1"/>
    <property type="molecule type" value="Genomic_DNA"/>
</dbReference>
<dbReference type="PANTHER" id="PTHR21505:SF12">
    <property type="entry name" value="MADF DOMAIN-CONTAINING PROTEIN-RELATED"/>
    <property type="match status" value="1"/>
</dbReference>
<dbReference type="Proteomes" id="UP000053097">
    <property type="component" value="Unassembled WGS sequence"/>
</dbReference>
<dbReference type="Pfam" id="PF10545">
    <property type="entry name" value="MADF_DNA_bdg"/>
    <property type="match status" value="1"/>
</dbReference>
<dbReference type="SMART" id="SM00595">
    <property type="entry name" value="MADF"/>
    <property type="match status" value="1"/>
</dbReference>
<dbReference type="InterPro" id="IPR006578">
    <property type="entry name" value="MADF-dom"/>
</dbReference>
<name>A0A026W922_OOCBI</name>
<gene>
    <name evidence="2" type="ORF">X777_08604</name>
</gene>
<evidence type="ECO:0000259" key="1">
    <source>
        <dbReference type="PROSITE" id="PS51029"/>
    </source>
</evidence>
<reference evidence="2 3" key="1">
    <citation type="journal article" date="2014" name="Curr. Biol.">
        <title>The genome of the clonal raider ant Cerapachys biroi.</title>
        <authorList>
            <person name="Oxley P.R."/>
            <person name="Ji L."/>
            <person name="Fetter-Pruneda I."/>
            <person name="McKenzie S.K."/>
            <person name="Li C."/>
            <person name="Hu H."/>
            <person name="Zhang G."/>
            <person name="Kronauer D.J."/>
        </authorList>
    </citation>
    <scope>NUCLEOTIDE SEQUENCE [LARGE SCALE GENOMIC DNA]</scope>
</reference>
<dbReference type="OMA" id="KSSWEFF"/>
<dbReference type="AlphaFoldDB" id="A0A026W922"/>
<dbReference type="PROSITE" id="PS51029">
    <property type="entry name" value="MADF"/>
    <property type="match status" value="1"/>
</dbReference>
<protein>
    <recommendedName>
        <fullName evidence="1">MADF domain-containing protein</fullName>
    </recommendedName>
</protein>
<evidence type="ECO:0000313" key="3">
    <source>
        <dbReference type="Proteomes" id="UP000053097"/>
    </source>
</evidence>
<accession>A0A026W922</accession>
<proteinExistence type="predicted"/>
<keyword evidence="3" id="KW-1185">Reference proteome</keyword>
<feature type="domain" description="MADF" evidence="1">
    <location>
        <begin position="13"/>
        <end position="104"/>
    </location>
</feature>
<dbReference type="PANTHER" id="PTHR21505">
    <property type="entry name" value="MADF DOMAIN-CONTAINING PROTEIN-RELATED"/>
    <property type="match status" value="1"/>
</dbReference>
<evidence type="ECO:0000313" key="2">
    <source>
        <dbReference type="EMBL" id="EZA52488.1"/>
    </source>
</evidence>